<name>A0AAV1YRK1_9ARAC</name>
<dbReference type="EMBL" id="CAXIEN010000002">
    <property type="protein sequence ID" value="CAL1261494.1"/>
    <property type="molecule type" value="Genomic_DNA"/>
</dbReference>
<evidence type="ECO:0000313" key="1">
    <source>
        <dbReference type="EMBL" id="CAL1261494.1"/>
    </source>
</evidence>
<accession>A0AAV1YRK1</accession>
<protein>
    <submittedName>
        <fullName evidence="1">Uncharacterized protein</fullName>
    </submittedName>
</protein>
<reference evidence="1 2" key="1">
    <citation type="submission" date="2024-04" db="EMBL/GenBank/DDBJ databases">
        <authorList>
            <person name="Rising A."/>
            <person name="Reimegard J."/>
            <person name="Sonavane S."/>
            <person name="Akerstrom W."/>
            <person name="Nylinder S."/>
            <person name="Hedman E."/>
            <person name="Kallberg Y."/>
        </authorList>
    </citation>
    <scope>NUCLEOTIDE SEQUENCE [LARGE SCALE GENOMIC DNA]</scope>
</reference>
<dbReference type="AlphaFoldDB" id="A0AAV1YRK1"/>
<organism evidence="1 2">
    <name type="scientific">Larinioides sclopetarius</name>
    <dbReference type="NCBI Taxonomy" id="280406"/>
    <lineage>
        <taxon>Eukaryota</taxon>
        <taxon>Metazoa</taxon>
        <taxon>Ecdysozoa</taxon>
        <taxon>Arthropoda</taxon>
        <taxon>Chelicerata</taxon>
        <taxon>Arachnida</taxon>
        <taxon>Araneae</taxon>
        <taxon>Araneomorphae</taxon>
        <taxon>Entelegynae</taxon>
        <taxon>Araneoidea</taxon>
        <taxon>Araneidae</taxon>
        <taxon>Larinioides</taxon>
    </lineage>
</organism>
<gene>
    <name evidence="1" type="ORF">LARSCL_LOCUS432</name>
</gene>
<dbReference type="Proteomes" id="UP001497382">
    <property type="component" value="Unassembled WGS sequence"/>
</dbReference>
<sequence length="18" mass="2170">MTIVSPSKWPRTQSPYYK</sequence>
<evidence type="ECO:0000313" key="2">
    <source>
        <dbReference type="Proteomes" id="UP001497382"/>
    </source>
</evidence>
<comment type="caution">
    <text evidence="1">The sequence shown here is derived from an EMBL/GenBank/DDBJ whole genome shotgun (WGS) entry which is preliminary data.</text>
</comment>
<proteinExistence type="predicted"/>
<keyword evidence="2" id="KW-1185">Reference proteome</keyword>